<proteinExistence type="inferred from homology"/>
<sequence length="186" mass="19183">MKKLKLVTLIASSLAFASNMAFAETNNGGAVGTVTINGEVVDATCTVEGTSGADVTVTLPKVSKSLLASQGQTAGDTTFTIKLKDCSPNTGTVRTYFYNNETNVSANGRLINQDSSGSKAGNVTIQLANLDGSAIDITKDVSGQGVAEDSISGGKATLSYLARYYAEGQSTAGKVKGVVKYMIAYQ</sequence>
<dbReference type="Proteomes" id="UP000294229">
    <property type="component" value="Unassembled WGS sequence"/>
</dbReference>
<dbReference type="InterPro" id="IPR008966">
    <property type="entry name" value="Adhesion_dom_sf"/>
</dbReference>
<dbReference type="SUPFAM" id="SSF49401">
    <property type="entry name" value="Bacterial adhesins"/>
    <property type="match status" value="1"/>
</dbReference>
<dbReference type="PANTHER" id="PTHR33420:SF3">
    <property type="entry name" value="FIMBRIAL SUBUNIT ELFA"/>
    <property type="match status" value="1"/>
</dbReference>
<dbReference type="EMBL" id="UGHK01000002">
    <property type="protein sequence ID" value="STO71955.1"/>
    <property type="molecule type" value="Genomic_DNA"/>
</dbReference>
<evidence type="ECO:0000313" key="10">
    <source>
        <dbReference type="Proteomes" id="UP000254620"/>
    </source>
</evidence>
<dbReference type="PANTHER" id="PTHR33420">
    <property type="entry name" value="FIMBRIAL SUBUNIT ELFA-RELATED"/>
    <property type="match status" value="1"/>
</dbReference>
<evidence type="ECO:0000256" key="1">
    <source>
        <dbReference type="ARBA" id="ARBA00004561"/>
    </source>
</evidence>
<evidence type="ECO:0000256" key="2">
    <source>
        <dbReference type="ARBA" id="ARBA00006671"/>
    </source>
</evidence>
<dbReference type="Gene3D" id="2.60.40.1090">
    <property type="entry name" value="Fimbrial-type adhesion domain"/>
    <property type="match status" value="1"/>
</dbReference>
<protein>
    <submittedName>
        <fullName evidence="7">Major fimbrial subunit</fullName>
    </submittedName>
    <submittedName>
        <fullName evidence="8">Major pilin</fullName>
    </submittedName>
    <submittedName>
        <fullName evidence="6">Type 1 fimbrial protein</fullName>
    </submittedName>
</protein>
<dbReference type="EMBL" id="UFSW01000001">
    <property type="protein sequence ID" value="SUU96965.1"/>
    <property type="molecule type" value="Genomic_DNA"/>
</dbReference>
<dbReference type="EMBL" id="RQXS01000018">
    <property type="protein sequence ID" value="RZN59811.1"/>
    <property type="molecule type" value="Genomic_DNA"/>
</dbReference>
<evidence type="ECO:0000313" key="7">
    <source>
        <dbReference type="EMBL" id="STO71955.1"/>
    </source>
</evidence>
<keyword evidence="3 5" id="KW-0732">Signal</keyword>
<dbReference type="Pfam" id="PF16970">
    <property type="entry name" value="FimA"/>
    <property type="match status" value="1"/>
</dbReference>
<dbReference type="GO" id="GO:0009289">
    <property type="term" value="C:pilus"/>
    <property type="evidence" value="ECO:0007669"/>
    <property type="project" value="UniProtKB-SubCell"/>
</dbReference>
<evidence type="ECO:0000313" key="6">
    <source>
        <dbReference type="EMBL" id="RZN59811.1"/>
    </source>
</evidence>
<feature type="signal peptide" evidence="5">
    <location>
        <begin position="1"/>
        <end position="23"/>
    </location>
</feature>
<dbReference type="InterPro" id="IPR036937">
    <property type="entry name" value="Adhesion_dom_fimbrial_sf"/>
</dbReference>
<comment type="similarity">
    <text evidence="2">Belongs to the fimbrial protein family.</text>
</comment>
<dbReference type="RefSeq" id="WP_017805710.1">
    <property type="nucleotide sequence ID" value="NZ_LAEN01000023.1"/>
</dbReference>
<comment type="subcellular location">
    <subcellularLocation>
        <location evidence="1">Fimbrium</location>
    </subcellularLocation>
</comment>
<evidence type="ECO:0000256" key="3">
    <source>
        <dbReference type="ARBA" id="ARBA00022729"/>
    </source>
</evidence>
<evidence type="ECO:0000256" key="5">
    <source>
        <dbReference type="SAM" id="SignalP"/>
    </source>
</evidence>
<organism evidence="6 11">
    <name type="scientific">Avibacterium paragallinarum</name>
    <name type="common">Haemophilus gallinarum</name>
    <dbReference type="NCBI Taxonomy" id="728"/>
    <lineage>
        <taxon>Bacteria</taxon>
        <taxon>Pseudomonadati</taxon>
        <taxon>Pseudomonadota</taxon>
        <taxon>Gammaproteobacteria</taxon>
        <taxon>Pasteurellales</taxon>
        <taxon>Pasteurellaceae</taxon>
        <taxon>Avibacterium</taxon>
    </lineage>
</organism>
<name>A0A0F5EZ49_AVIPA</name>
<evidence type="ECO:0000256" key="4">
    <source>
        <dbReference type="ARBA" id="ARBA00023263"/>
    </source>
</evidence>
<evidence type="ECO:0000313" key="8">
    <source>
        <dbReference type="EMBL" id="SUU96965.1"/>
    </source>
</evidence>
<dbReference type="AlphaFoldDB" id="A0A0F5EZ49"/>
<dbReference type="eggNOG" id="COG3539">
    <property type="taxonomic scope" value="Bacteria"/>
</dbReference>
<feature type="chain" id="PRO_5036292845" evidence="5">
    <location>
        <begin position="24"/>
        <end position="186"/>
    </location>
</feature>
<evidence type="ECO:0000313" key="11">
    <source>
        <dbReference type="Proteomes" id="UP000294229"/>
    </source>
</evidence>
<dbReference type="InterPro" id="IPR050263">
    <property type="entry name" value="Bact_Fimbrial_Adh_Pro"/>
</dbReference>
<accession>A0A0F5EZ49</accession>
<dbReference type="OrthoDB" id="5691086at2"/>
<reference evidence="6 11" key="2">
    <citation type="submission" date="2018-11" db="EMBL/GenBank/DDBJ databases">
        <title>Sequencing Av. paragallinarum serogroups.</title>
        <authorList>
            <person name="Hellmuth J.E."/>
            <person name="Boucher C.E."/>
            <person name="Cason E.D."/>
        </authorList>
    </citation>
    <scope>NUCLEOTIDE SEQUENCE [LARGE SCALE GENOMIC DNA]</scope>
    <source>
        <strain evidence="6 11">SA-3</strain>
    </source>
</reference>
<keyword evidence="4" id="KW-0281">Fimbrium</keyword>
<dbReference type="Proteomes" id="UP000254620">
    <property type="component" value="Unassembled WGS sequence"/>
</dbReference>
<dbReference type="Proteomes" id="UP000254465">
    <property type="component" value="Unassembled WGS sequence"/>
</dbReference>
<reference evidence="9 10" key="1">
    <citation type="submission" date="2018-06" db="EMBL/GenBank/DDBJ databases">
        <authorList>
            <consortium name="Pathogen Informatics"/>
            <person name="Doyle S."/>
        </authorList>
    </citation>
    <scope>NUCLEOTIDE SEQUENCE [LARGE SCALE GENOMIC DNA]</scope>
    <source>
        <strain evidence="8 10">NCTC10926</strain>
        <strain evidence="7 9">NCTC11296</strain>
    </source>
</reference>
<gene>
    <name evidence="7" type="primary">aef3a</name>
    <name evidence="8" type="synonym">hifA</name>
    <name evidence="6" type="ORF">EIG79_05450</name>
    <name evidence="8" type="ORF">NCTC10926_00322</name>
    <name evidence="7" type="ORF">NCTC11296_01871</name>
</gene>
<evidence type="ECO:0000313" key="9">
    <source>
        <dbReference type="Proteomes" id="UP000254465"/>
    </source>
</evidence>
<dbReference type="GO" id="GO:0043709">
    <property type="term" value="P:cell adhesion involved in single-species biofilm formation"/>
    <property type="evidence" value="ECO:0007669"/>
    <property type="project" value="TreeGrafter"/>
</dbReference>
<dbReference type="InterPro" id="IPR039458">
    <property type="entry name" value="FimA-like"/>
</dbReference>